<dbReference type="GO" id="GO:0007165">
    <property type="term" value="P:signal transduction"/>
    <property type="evidence" value="ECO:0007669"/>
    <property type="project" value="InterPro"/>
</dbReference>
<evidence type="ECO:0000256" key="1">
    <source>
        <dbReference type="SAM" id="MobiDB-lite"/>
    </source>
</evidence>
<dbReference type="Gene3D" id="2.40.50.180">
    <property type="entry name" value="CheA-289, Domain 4"/>
    <property type="match status" value="1"/>
</dbReference>
<evidence type="ECO:0000313" key="4">
    <source>
        <dbReference type="Proteomes" id="UP000248863"/>
    </source>
</evidence>
<dbReference type="AlphaFoldDB" id="A0A327KCK8"/>
<dbReference type="PANTHER" id="PTHR22617">
    <property type="entry name" value="CHEMOTAXIS SENSOR HISTIDINE KINASE-RELATED"/>
    <property type="match status" value="1"/>
</dbReference>
<gene>
    <name evidence="3" type="ORF">CH338_18485</name>
</gene>
<evidence type="ECO:0000313" key="3">
    <source>
        <dbReference type="EMBL" id="RAI35871.1"/>
    </source>
</evidence>
<dbReference type="RefSeq" id="WP_111358601.1">
    <property type="nucleotide sequence ID" value="NZ_NHSK01000051.1"/>
</dbReference>
<dbReference type="SUPFAM" id="SSF50341">
    <property type="entry name" value="CheW-like"/>
    <property type="match status" value="1"/>
</dbReference>
<reference evidence="3 4" key="1">
    <citation type="submission" date="2017-07" db="EMBL/GenBank/DDBJ databases">
        <title>Draft Genome Sequences of Select Purple Nonsulfur Bacteria.</title>
        <authorList>
            <person name="Lasarre B."/>
            <person name="Mckinlay J.B."/>
        </authorList>
    </citation>
    <scope>NUCLEOTIDE SEQUENCE [LARGE SCALE GENOMIC DNA]</scope>
    <source>
        <strain evidence="3 4">DSM 11907</strain>
    </source>
</reference>
<evidence type="ECO:0000259" key="2">
    <source>
        <dbReference type="PROSITE" id="PS50851"/>
    </source>
</evidence>
<dbReference type="PANTHER" id="PTHR22617:SF23">
    <property type="entry name" value="CHEMOTAXIS PROTEIN CHEW"/>
    <property type="match status" value="1"/>
</dbReference>
<protein>
    <submittedName>
        <fullName evidence="3">Chemotaxis protein CheW</fullName>
    </submittedName>
</protein>
<dbReference type="OrthoDB" id="3291462at2"/>
<dbReference type="PROSITE" id="PS50851">
    <property type="entry name" value="CHEW"/>
    <property type="match status" value="1"/>
</dbReference>
<dbReference type="InterPro" id="IPR002545">
    <property type="entry name" value="CheW-lke_dom"/>
</dbReference>
<dbReference type="Pfam" id="PF01584">
    <property type="entry name" value="CheW"/>
    <property type="match status" value="1"/>
</dbReference>
<dbReference type="Gene3D" id="2.30.30.40">
    <property type="entry name" value="SH3 Domains"/>
    <property type="match status" value="1"/>
</dbReference>
<dbReference type="GO" id="GO:0006935">
    <property type="term" value="P:chemotaxis"/>
    <property type="evidence" value="ECO:0007669"/>
    <property type="project" value="InterPro"/>
</dbReference>
<accession>A0A327KCK8</accession>
<dbReference type="InterPro" id="IPR039315">
    <property type="entry name" value="CheW"/>
</dbReference>
<dbReference type="EMBL" id="NPEU01000241">
    <property type="protein sequence ID" value="RAI35871.1"/>
    <property type="molecule type" value="Genomic_DNA"/>
</dbReference>
<organism evidence="3 4">
    <name type="scientific">Rhodoplanes elegans</name>
    <dbReference type="NCBI Taxonomy" id="29408"/>
    <lineage>
        <taxon>Bacteria</taxon>
        <taxon>Pseudomonadati</taxon>
        <taxon>Pseudomonadota</taxon>
        <taxon>Alphaproteobacteria</taxon>
        <taxon>Hyphomicrobiales</taxon>
        <taxon>Nitrobacteraceae</taxon>
        <taxon>Rhodoplanes</taxon>
    </lineage>
</organism>
<feature type="domain" description="CheW-like" evidence="2">
    <location>
        <begin position="14"/>
        <end position="158"/>
    </location>
</feature>
<keyword evidence="4" id="KW-1185">Reference proteome</keyword>
<name>A0A327KCK8_9BRAD</name>
<dbReference type="Proteomes" id="UP000248863">
    <property type="component" value="Unassembled WGS sequence"/>
</dbReference>
<feature type="region of interest" description="Disordered" evidence="1">
    <location>
        <begin position="157"/>
        <end position="182"/>
    </location>
</feature>
<proteinExistence type="predicted"/>
<dbReference type="InterPro" id="IPR036061">
    <property type="entry name" value="CheW-like_dom_sf"/>
</dbReference>
<dbReference type="GO" id="GO:0005829">
    <property type="term" value="C:cytosol"/>
    <property type="evidence" value="ECO:0007669"/>
    <property type="project" value="TreeGrafter"/>
</dbReference>
<dbReference type="SMART" id="SM00260">
    <property type="entry name" value="CheW"/>
    <property type="match status" value="1"/>
</dbReference>
<sequence length="182" mass="20012">MNRFETSDHVAGRPLEVLTMDLQGQTFALEASQVREILDLVPVTEVPGSEPFVNGLINVRGKVVPLADLRLKFGMEQAPDTIDTRIVVTEIEIDRVPTVIGIRADKVHEVTELAASALEDVPRVGTRWRQDYIRFIGKRGDDFIVVPDLARILSPSSADPGLDATKSERRPTCTPAARSGDL</sequence>
<comment type="caution">
    <text evidence="3">The sequence shown here is derived from an EMBL/GenBank/DDBJ whole genome shotgun (WGS) entry which is preliminary data.</text>
</comment>